<dbReference type="InterPro" id="IPR011335">
    <property type="entry name" value="Restrct_endonuc-II-like"/>
</dbReference>
<gene>
    <name evidence="1" type="ORF">NCCP691_19350</name>
</gene>
<sequence length="276" mass="31763">MAPVDTATGVEGSRGFRLRELKGRPVLEWPVRVPERDPRGITTGKDFECWKKARDGRTGVSGNWYSVKTGCMQVCHSLLEARLRSYFDMCPFVVECRTQYPSWDREEYQRYYSAGKRFPKNKVMTIDFMLTLAIPGLPYLTYHGVSAKPRALISGGAVVARHEREASAIWVWGGTHEIMDEFTVPDIEHENYLLLKSWLLWTDIQSRMEHAHALAQAIKRSNARGPLDRTLPMIGKRLGFDRDDSYRLLAVAVFLGYLWLDHRFPLRISEPLCLLQ</sequence>
<keyword evidence="2" id="KW-1185">Reference proteome</keyword>
<accession>A0ABQ4Q4G9</accession>
<dbReference type="InterPro" id="IPR011856">
    <property type="entry name" value="tRNA_endonuc-like_dom_sf"/>
</dbReference>
<proteinExistence type="predicted"/>
<evidence type="ECO:0000313" key="2">
    <source>
        <dbReference type="Proteomes" id="UP000887222"/>
    </source>
</evidence>
<comment type="caution">
    <text evidence="1">The sequence shown here is derived from an EMBL/GenBank/DDBJ whole genome shotgun (WGS) entry which is preliminary data.</text>
</comment>
<name>A0ABQ4Q4G9_9BURK</name>
<reference evidence="1 2" key="1">
    <citation type="journal article" date="2022" name="Int. J. Syst. Evol. Microbiol.">
        <title>Noviherbaspirillum aridicola sp. nov., isolated from an arid soil in Pakistan.</title>
        <authorList>
            <person name="Khan I.U."/>
            <person name="Saqib M."/>
            <person name="Amin A."/>
            <person name="Hussain F."/>
            <person name="Li L."/>
            <person name="Liu Y.H."/>
            <person name="Fang B.Z."/>
            <person name="Ahmed I."/>
            <person name="Li W.J."/>
        </authorList>
    </citation>
    <scope>NUCLEOTIDE SEQUENCE [LARGE SCALE GENOMIC DNA]</scope>
    <source>
        <strain evidence="1 2">NCCP-691</strain>
    </source>
</reference>
<dbReference type="SUPFAM" id="SSF52980">
    <property type="entry name" value="Restriction endonuclease-like"/>
    <property type="match status" value="1"/>
</dbReference>
<organism evidence="1 2">
    <name type="scientific">Noviherbaspirillum aridicola</name>
    <dbReference type="NCBI Taxonomy" id="2849687"/>
    <lineage>
        <taxon>Bacteria</taxon>
        <taxon>Pseudomonadati</taxon>
        <taxon>Pseudomonadota</taxon>
        <taxon>Betaproteobacteria</taxon>
        <taxon>Burkholderiales</taxon>
        <taxon>Oxalobacteraceae</taxon>
        <taxon>Noviherbaspirillum</taxon>
    </lineage>
</organism>
<protein>
    <recommendedName>
        <fullName evidence="3">TnsA endonuclease-like protein</fullName>
    </recommendedName>
</protein>
<dbReference type="EMBL" id="BPMK01000007">
    <property type="protein sequence ID" value="GIZ51921.1"/>
    <property type="molecule type" value="Genomic_DNA"/>
</dbReference>
<dbReference type="Proteomes" id="UP000887222">
    <property type="component" value="Unassembled WGS sequence"/>
</dbReference>
<dbReference type="Gene3D" id="3.40.1350.10">
    <property type="match status" value="1"/>
</dbReference>
<evidence type="ECO:0008006" key="3">
    <source>
        <dbReference type="Google" id="ProtNLM"/>
    </source>
</evidence>
<evidence type="ECO:0000313" key="1">
    <source>
        <dbReference type="EMBL" id="GIZ51921.1"/>
    </source>
</evidence>